<evidence type="ECO:0000256" key="2">
    <source>
        <dbReference type="ARBA" id="ARBA00023054"/>
    </source>
</evidence>
<evidence type="ECO:0000259" key="4">
    <source>
        <dbReference type="Pfam" id="PF25954"/>
    </source>
</evidence>
<dbReference type="Gene3D" id="2.40.30.170">
    <property type="match status" value="1"/>
</dbReference>
<feature type="domain" description="Multidrug resistance protein MdtA-like barrel-sandwich hybrid" evidence="3">
    <location>
        <begin position="51"/>
        <end position="214"/>
    </location>
</feature>
<sequence>MRIQGRRLTVLVAVGLIVVAAGSAAAFWRLQPAPAPAQVIYGSGRIEVDEVRVSFELSGRLLQNHALEGAPVRAGAPLASIDPSDARLLMNRAAAQRAAAGQTVAQVSSQIDLARHHAASARADLSRYEALAREGYVTAQRLDVVRNAHQAAVDQISLLEARRGEAVAQAEAASQTLALGRSQLVRTHIASPISGAVLERLAEPGEVIVAGQPVVVLANLSRVRLRVFVREPDLGKVRLGAPARLRVDAFPGRDFAARVARVDAQAQFTPRDIHMQDERGRTVYGVTLEAENPDGLLKPGMPADAWILWDASAGWPDRLAVPE</sequence>
<dbReference type="Gene3D" id="2.40.50.100">
    <property type="match status" value="2"/>
</dbReference>
<comment type="subcellular location">
    <subcellularLocation>
        <location evidence="1">Cell envelope</location>
    </subcellularLocation>
</comment>
<proteinExistence type="predicted"/>
<feature type="domain" description="CusB-like beta-barrel" evidence="4">
    <location>
        <begin position="226"/>
        <end position="304"/>
    </location>
</feature>
<dbReference type="EMBL" id="JACIDA010000002">
    <property type="protein sequence ID" value="MBB3873104.1"/>
    <property type="molecule type" value="Genomic_DNA"/>
</dbReference>
<evidence type="ECO:0000256" key="1">
    <source>
        <dbReference type="ARBA" id="ARBA00004196"/>
    </source>
</evidence>
<dbReference type="InterPro" id="IPR050465">
    <property type="entry name" value="UPF0194_transport"/>
</dbReference>
<evidence type="ECO:0000313" key="5">
    <source>
        <dbReference type="EMBL" id="MBB3873104.1"/>
    </source>
</evidence>
<dbReference type="PANTHER" id="PTHR32347">
    <property type="entry name" value="EFFLUX SYSTEM COMPONENT YKNX-RELATED"/>
    <property type="match status" value="1"/>
</dbReference>
<dbReference type="SUPFAM" id="SSF111369">
    <property type="entry name" value="HlyD-like secretion proteins"/>
    <property type="match status" value="1"/>
</dbReference>
<dbReference type="GO" id="GO:0030313">
    <property type="term" value="C:cell envelope"/>
    <property type="evidence" value="ECO:0007669"/>
    <property type="project" value="UniProtKB-SubCell"/>
</dbReference>
<gene>
    <name evidence="5" type="ORF">GGR11_002657</name>
</gene>
<dbReference type="RefSeq" id="WP_343051140.1">
    <property type="nucleotide sequence ID" value="NZ_JACIDA010000002.1"/>
</dbReference>
<dbReference type="Proteomes" id="UP000532936">
    <property type="component" value="Unassembled WGS sequence"/>
</dbReference>
<comment type="caution">
    <text evidence="5">The sequence shown here is derived from an EMBL/GenBank/DDBJ whole genome shotgun (WGS) entry which is preliminary data.</text>
</comment>
<dbReference type="Pfam" id="PF25917">
    <property type="entry name" value="BSH_RND"/>
    <property type="match status" value="1"/>
</dbReference>
<evidence type="ECO:0000313" key="6">
    <source>
        <dbReference type="Proteomes" id="UP000532936"/>
    </source>
</evidence>
<dbReference type="PANTHER" id="PTHR32347:SF23">
    <property type="entry name" value="BLL5650 PROTEIN"/>
    <property type="match status" value="1"/>
</dbReference>
<accession>A0A7W6A4D7</accession>
<dbReference type="InterPro" id="IPR058792">
    <property type="entry name" value="Beta-barrel_RND_2"/>
</dbReference>
<dbReference type="AlphaFoldDB" id="A0A7W6A4D7"/>
<dbReference type="Pfam" id="PF25954">
    <property type="entry name" value="Beta-barrel_RND_2"/>
    <property type="match status" value="1"/>
</dbReference>
<evidence type="ECO:0000259" key="3">
    <source>
        <dbReference type="Pfam" id="PF25917"/>
    </source>
</evidence>
<name>A0A7W6A4D7_9CAUL</name>
<keyword evidence="2" id="KW-0175">Coiled coil</keyword>
<dbReference type="InterPro" id="IPR058625">
    <property type="entry name" value="MdtA-like_BSH"/>
</dbReference>
<reference evidence="5 6" key="1">
    <citation type="submission" date="2020-08" db="EMBL/GenBank/DDBJ databases">
        <title>Genomic Encyclopedia of Type Strains, Phase IV (KMG-IV): sequencing the most valuable type-strain genomes for metagenomic binning, comparative biology and taxonomic classification.</title>
        <authorList>
            <person name="Goeker M."/>
        </authorList>
    </citation>
    <scope>NUCLEOTIDE SEQUENCE [LARGE SCALE GENOMIC DNA]</scope>
    <source>
        <strain evidence="5 6">DSM 14878</strain>
    </source>
</reference>
<organism evidence="5 6">
    <name type="scientific">Brevundimonas mediterranea</name>
    <dbReference type="NCBI Taxonomy" id="74329"/>
    <lineage>
        <taxon>Bacteria</taxon>
        <taxon>Pseudomonadati</taxon>
        <taxon>Pseudomonadota</taxon>
        <taxon>Alphaproteobacteria</taxon>
        <taxon>Caulobacterales</taxon>
        <taxon>Caulobacteraceae</taxon>
        <taxon>Brevundimonas</taxon>
    </lineage>
</organism>
<protein>
    <submittedName>
        <fullName evidence="5">HlyD family secretion protein</fullName>
    </submittedName>
</protein>